<dbReference type="Pfam" id="PF03799">
    <property type="entry name" value="FtsQ_DivIB_C"/>
    <property type="match status" value="1"/>
</dbReference>
<sequence>MKTMKKKKKIIKIKWVSVLIIFLVVLVLAGGTYLAFQMPIQNIIIKGTTNLSDYEIMSLAGIDNYPSFLKTTGSSIKKKLLENPYITDVSVHKKFLGVLELEITEGYAMYYDSASESLVLSNGNTVKEEVNKTTVPVLLNYVPDTKRETFISCMQEVDPKILNQISEILYEPNDYDKDRFLLYMDDGNSVYLTLTKFEQINYYDEVLPQLEGKKGILYLDSGNHFEIMES</sequence>
<evidence type="ECO:0000256" key="1">
    <source>
        <dbReference type="ARBA" id="ARBA00004370"/>
    </source>
</evidence>
<dbReference type="PROSITE" id="PS51779">
    <property type="entry name" value="POTRA"/>
    <property type="match status" value="1"/>
</dbReference>
<dbReference type="Proteomes" id="UP000886725">
    <property type="component" value="Unassembled WGS sequence"/>
</dbReference>
<proteinExistence type="predicted"/>
<keyword evidence="5" id="KW-1133">Transmembrane helix</keyword>
<evidence type="ECO:0000256" key="5">
    <source>
        <dbReference type="ARBA" id="ARBA00022989"/>
    </source>
</evidence>
<evidence type="ECO:0000256" key="4">
    <source>
        <dbReference type="ARBA" id="ARBA00022692"/>
    </source>
</evidence>
<evidence type="ECO:0000313" key="10">
    <source>
        <dbReference type="Proteomes" id="UP000886725"/>
    </source>
</evidence>
<evidence type="ECO:0000256" key="7">
    <source>
        <dbReference type="ARBA" id="ARBA00023306"/>
    </source>
</evidence>
<keyword evidence="4" id="KW-0812">Transmembrane</keyword>
<dbReference type="InterPro" id="IPR005548">
    <property type="entry name" value="Cell_div_FtsQ/DivIB_C"/>
</dbReference>
<keyword evidence="2" id="KW-1003">Cell membrane</keyword>
<dbReference type="PANTHER" id="PTHR37820">
    <property type="entry name" value="CELL DIVISION PROTEIN DIVIB"/>
    <property type="match status" value="1"/>
</dbReference>
<organism evidence="9 10">
    <name type="scientific">Candidatus Faecenecus gallistercoris</name>
    <dbReference type="NCBI Taxonomy" id="2840793"/>
    <lineage>
        <taxon>Bacteria</taxon>
        <taxon>Bacillati</taxon>
        <taxon>Bacillota</taxon>
        <taxon>Bacillota incertae sedis</taxon>
        <taxon>Candidatus Faecenecus</taxon>
    </lineage>
</organism>
<keyword evidence="7" id="KW-0131">Cell cycle</keyword>
<dbReference type="Gene3D" id="3.40.50.10960">
    <property type="match status" value="1"/>
</dbReference>
<reference evidence="9" key="2">
    <citation type="journal article" date="2021" name="PeerJ">
        <title>Extensive microbial diversity within the chicken gut microbiome revealed by metagenomics and culture.</title>
        <authorList>
            <person name="Gilroy R."/>
            <person name="Ravi A."/>
            <person name="Getino M."/>
            <person name="Pursley I."/>
            <person name="Horton D.L."/>
            <person name="Alikhan N.F."/>
            <person name="Baker D."/>
            <person name="Gharbi K."/>
            <person name="Hall N."/>
            <person name="Watson M."/>
            <person name="Adriaenssens E.M."/>
            <person name="Foster-Nyarko E."/>
            <person name="Jarju S."/>
            <person name="Secka A."/>
            <person name="Antonio M."/>
            <person name="Oren A."/>
            <person name="Chaudhuri R.R."/>
            <person name="La Ragione R."/>
            <person name="Hildebrand F."/>
            <person name="Pallen M.J."/>
        </authorList>
    </citation>
    <scope>NUCLEOTIDE SEQUENCE</scope>
    <source>
        <strain evidence="9">CHK165-10780</strain>
    </source>
</reference>
<feature type="domain" description="POTRA" evidence="8">
    <location>
        <begin position="38"/>
        <end position="106"/>
    </location>
</feature>
<dbReference type="InterPro" id="IPR013685">
    <property type="entry name" value="POTRA_FtsQ_type"/>
</dbReference>
<keyword evidence="3" id="KW-0132">Cell division</keyword>
<protein>
    <submittedName>
        <fullName evidence="9">FtsQ-type POTRA domain-containing protein</fullName>
    </submittedName>
</protein>
<gene>
    <name evidence="9" type="ORF">IAC85_02365</name>
</gene>
<dbReference type="InterPro" id="IPR050487">
    <property type="entry name" value="FtsQ_DivIB"/>
</dbReference>
<dbReference type="InterPro" id="IPR034746">
    <property type="entry name" value="POTRA"/>
</dbReference>
<dbReference type="GO" id="GO:0051301">
    <property type="term" value="P:cell division"/>
    <property type="evidence" value="ECO:0007669"/>
    <property type="project" value="UniProtKB-KW"/>
</dbReference>
<name>A0A9D0YYR1_9FIRM</name>
<evidence type="ECO:0000313" key="9">
    <source>
        <dbReference type="EMBL" id="HIQ64562.1"/>
    </source>
</evidence>
<evidence type="ECO:0000259" key="8">
    <source>
        <dbReference type="PROSITE" id="PS51779"/>
    </source>
</evidence>
<dbReference type="GO" id="GO:0005886">
    <property type="term" value="C:plasma membrane"/>
    <property type="evidence" value="ECO:0007669"/>
    <property type="project" value="TreeGrafter"/>
</dbReference>
<reference evidence="9" key="1">
    <citation type="submission" date="2020-10" db="EMBL/GenBank/DDBJ databases">
        <authorList>
            <person name="Gilroy R."/>
        </authorList>
    </citation>
    <scope>NUCLEOTIDE SEQUENCE</scope>
    <source>
        <strain evidence="9">CHK165-10780</strain>
    </source>
</reference>
<evidence type="ECO:0000256" key="2">
    <source>
        <dbReference type="ARBA" id="ARBA00022475"/>
    </source>
</evidence>
<dbReference type="Pfam" id="PF08478">
    <property type="entry name" value="POTRA_1"/>
    <property type="match status" value="1"/>
</dbReference>
<accession>A0A9D0YYR1</accession>
<keyword evidence="6" id="KW-0472">Membrane</keyword>
<dbReference type="EMBL" id="DVFU01000049">
    <property type="protein sequence ID" value="HIQ64562.1"/>
    <property type="molecule type" value="Genomic_DNA"/>
</dbReference>
<comment type="subcellular location">
    <subcellularLocation>
        <location evidence="1">Membrane</location>
    </subcellularLocation>
</comment>
<evidence type="ECO:0000256" key="6">
    <source>
        <dbReference type="ARBA" id="ARBA00023136"/>
    </source>
</evidence>
<evidence type="ECO:0000256" key="3">
    <source>
        <dbReference type="ARBA" id="ARBA00022618"/>
    </source>
</evidence>
<dbReference type="PANTHER" id="PTHR37820:SF1">
    <property type="entry name" value="CELL DIVISION PROTEIN FTSQ"/>
    <property type="match status" value="1"/>
</dbReference>
<dbReference type="AlphaFoldDB" id="A0A9D0YYR1"/>
<dbReference type="Gene3D" id="3.10.20.310">
    <property type="entry name" value="membrane protein fhac"/>
    <property type="match status" value="1"/>
</dbReference>
<comment type="caution">
    <text evidence="9">The sequence shown here is derived from an EMBL/GenBank/DDBJ whole genome shotgun (WGS) entry which is preliminary data.</text>
</comment>